<comment type="similarity">
    <text evidence="2 13">Belongs to the KAR5 family.</text>
</comment>
<dbReference type="GO" id="GO:0000742">
    <property type="term" value="P:karyogamy involved in conjugation with cellular fusion"/>
    <property type="evidence" value="ECO:0007669"/>
    <property type="project" value="UniProtKB-UniRule"/>
</dbReference>
<evidence type="ECO:0000256" key="4">
    <source>
        <dbReference type="ARBA" id="ARBA00022459"/>
    </source>
</evidence>
<dbReference type="GO" id="GO:0048288">
    <property type="term" value="P:nuclear membrane fusion involved in karyogamy"/>
    <property type="evidence" value="ECO:0007669"/>
    <property type="project" value="UniProtKB-UniRule"/>
</dbReference>
<feature type="transmembrane region" description="Helical" evidence="13">
    <location>
        <begin position="443"/>
        <end position="463"/>
    </location>
</feature>
<evidence type="ECO:0000256" key="12">
    <source>
        <dbReference type="ARBA" id="ARBA00031468"/>
    </source>
</evidence>
<dbReference type="Proteomes" id="UP000196158">
    <property type="component" value="Unassembled WGS sequence"/>
</dbReference>
<evidence type="ECO:0000256" key="11">
    <source>
        <dbReference type="ARBA" id="ARBA00023242"/>
    </source>
</evidence>
<evidence type="ECO:0000256" key="10">
    <source>
        <dbReference type="ARBA" id="ARBA00023180"/>
    </source>
</evidence>
<keyword evidence="6 13" id="KW-0732">Signal</keyword>
<organism evidence="15 16">
    <name type="scientific">Maudiozyma saulgeensis</name>
    <dbReference type="NCBI Taxonomy" id="1789683"/>
    <lineage>
        <taxon>Eukaryota</taxon>
        <taxon>Fungi</taxon>
        <taxon>Dikarya</taxon>
        <taxon>Ascomycota</taxon>
        <taxon>Saccharomycotina</taxon>
        <taxon>Saccharomycetes</taxon>
        <taxon>Saccharomycetales</taxon>
        <taxon>Saccharomycetaceae</taxon>
        <taxon>Maudiozyma</taxon>
    </lineage>
</organism>
<evidence type="ECO:0000313" key="16">
    <source>
        <dbReference type="Proteomes" id="UP000196158"/>
    </source>
</evidence>
<feature type="transmembrane region" description="Helical" evidence="13">
    <location>
        <begin position="411"/>
        <end position="431"/>
    </location>
</feature>
<comment type="function">
    <text evidence="1 13">Required for nuclear membrane fusion during karyogamy.</text>
</comment>
<dbReference type="AlphaFoldDB" id="A0A1X7RA98"/>
<evidence type="ECO:0000256" key="3">
    <source>
        <dbReference type="ARBA" id="ARBA00021601"/>
    </source>
</evidence>
<keyword evidence="8 13" id="KW-1133">Transmembrane helix</keyword>
<proteinExistence type="inferred from homology"/>
<name>A0A1X7RA98_9SACH</name>
<evidence type="ECO:0000313" key="15">
    <source>
        <dbReference type="EMBL" id="SMN22593.1"/>
    </source>
</evidence>
<dbReference type="InterPro" id="IPR007292">
    <property type="entry name" value="Nuclear_fusion_Kar5"/>
</dbReference>
<evidence type="ECO:0000256" key="7">
    <source>
        <dbReference type="ARBA" id="ARBA00022824"/>
    </source>
</evidence>
<reference evidence="15 16" key="1">
    <citation type="submission" date="2017-04" db="EMBL/GenBank/DDBJ databases">
        <authorList>
            <person name="Afonso C.L."/>
            <person name="Miller P.J."/>
            <person name="Scott M.A."/>
            <person name="Spackman E."/>
            <person name="Goraichik I."/>
            <person name="Dimitrov K.M."/>
            <person name="Suarez D.L."/>
            <person name="Swayne D.E."/>
        </authorList>
    </citation>
    <scope>NUCLEOTIDE SEQUENCE [LARGE SCALE GENOMIC DNA]</scope>
</reference>
<dbReference type="GO" id="GO:0005789">
    <property type="term" value="C:endoplasmic reticulum membrane"/>
    <property type="evidence" value="ECO:0007669"/>
    <property type="project" value="UniProtKB-SubCell"/>
</dbReference>
<comment type="subcellular location">
    <subcellularLocation>
        <location evidence="13">Endoplasmic reticulum membrane</location>
    </subcellularLocation>
    <subcellularLocation>
        <location evidence="13">Nucleus membrane</location>
    </subcellularLocation>
</comment>
<dbReference type="EMBL" id="FXLY01000012">
    <property type="protein sequence ID" value="SMN22593.1"/>
    <property type="molecule type" value="Genomic_DNA"/>
</dbReference>
<evidence type="ECO:0000256" key="8">
    <source>
        <dbReference type="ARBA" id="ARBA00022989"/>
    </source>
</evidence>
<evidence type="ECO:0000256" key="6">
    <source>
        <dbReference type="ARBA" id="ARBA00022729"/>
    </source>
</evidence>
<protein>
    <recommendedName>
        <fullName evidence="3 13">Nuclear fusion protein KAR5</fullName>
    </recommendedName>
    <alternativeName>
        <fullName evidence="12 13">Karyogamy protein 5</fullName>
    </alternativeName>
</protein>
<keyword evidence="5 13" id="KW-0812">Transmembrane</keyword>
<evidence type="ECO:0000256" key="9">
    <source>
        <dbReference type="ARBA" id="ARBA00023136"/>
    </source>
</evidence>
<keyword evidence="7 13" id="KW-0256">Endoplasmic reticulum</keyword>
<evidence type="ECO:0000256" key="13">
    <source>
        <dbReference type="RuleBase" id="RU368082"/>
    </source>
</evidence>
<dbReference type="Pfam" id="PF04163">
    <property type="entry name" value="Tht1"/>
    <property type="match status" value="1"/>
</dbReference>
<evidence type="ECO:0000256" key="1">
    <source>
        <dbReference type="ARBA" id="ARBA00003389"/>
    </source>
</evidence>
<keyword evidence="16" id="KW-1185">Reference proteome</keyword>
<keyword evidence="9 13" id="KW-0472">Membrane</keyword>
<sequence length="468" mass="54217">MGNVFNIPLFLFLLLLGITPVRSLQSSLVGNHQKIDVITDEYLQRKFPFLTKTCSKEAVSKFIPLCVLDTGIDSIEERIKVETAIKLSVCEFENSGLQDWIPRGCFYGQPLEIVECMTGLEIGGQWWTTYSGYYQNLNEICYQYSLPFEQEKLLGEFLNLTDMISEVSLFWSNEFGNLQYESDLTINKHVDDISNFFNELFVDLRDQDKQFKEELITSNEVTLKHFNEIYEVLTNNVTRFNNVVNSSLEGVNYLIQDIVSQIHKDDISKDISQLNKLKENAINLVVNQSQFIEDSILMFHFQFNNMLNDITMGFTNTQIDTLESINQYQMILEKTLNKELTATMGEVKDIAIEEWTKFSEVIEDDIVSLNFQFTNNIDEIDKRLSNTVDSIDKIEGKLSYLTQYLSSLTSIFSMVLNIVKNSWILVAIIILSKLFKLLPHFLIPEWISMILKIFFMIYVGKYIGHHTL</sequence>
<dbReference type="PANTHER" id="PTHR28012:SF1">
    <property type="entry name" value="NUCLEAR FUSION PROTEIN KAR5"/>
    <property type="match status" value="1"/>
</dbReference>
<evidence type="ECO:0000256" key="14">
    <source>
        <dbReference type="SAM" id="SignalP"/>
    </source>
</evidence>
<dbReference type="OrthoDB" id="5311848at2759"/>
<keyword evidence="10" id="KW-0325">Glycoprotein</keyword>
<accession>A0A1X7RA98</accession>
<evidence type="ECO:0000256" key="5">
    <source>
        <dbReference type="ARBA" id="ARBA00022692"/>
    </source>
</evidence>
<feature type="signal peptide" evidence="14">
    <location>
        <begin position="1"/>
        <end position="23"/>
    </location>
</feature>
<keyword evidence="11 13" id="KW-0539">Nucleus</keyword>
<feature type="chain" id="PRO_5012327009" description="Nuclear fusion protein KAR5" evidence="14">
    <location>
        <begin position="24"/>
        <end position="468"/>
    </location>
</feature>
<evidence type="ECO:0000256" key="2">
    <source>
        <dbReference type="ARBA" id="ARBA00010473"/>
    </source>
</evidence>
<keyword evidence="4 13" id="KW-0415">Karyogamy</keyword>
<gene>
    <name evidence="15" type="ORF">KASA_0G02079G</name>
</gene>
<dbReference type="GO" id="GO:0031965">
    <property type="term" value="C:nuclear membrane"/>
    <property type="evidence" value="ECO:0007669"/>
    <property type="project" value="UniProtKB-SubCell"/>
</dbReference>
<dbReference type="PANTHER" id="PTHR28012">
    <property type="entry name" value="NUCLEAR FUSION PROTEIN KAR5"/>
    <property type="match status" value="1"/>
</dbReference>